<evidence type="ECO:0000256" key="1">
    <source>
        <dbReference type="ARBA" id="ARBA00022741"/>
    </source>
</evidence>
<dbReference type="PANTHER" id="PTHR42759">
    <property type="entry name" value="MOXR FAMILY PROTEIN"/>
    <property type="match status" value="1"/>
</dbReference>
<dbReference type="AlphaFoldDB" id="A0ABD5V661"/>
<keyword evidence="2" id="KW-0067">ATP-binding</keyword>
<feature type="domain" description="ChlI/MoxR AAA lid" evidence="4">
    <location>
        <begin position="233"/>
        <end position="306"/>
    </location>
</feature>
<dbReference type="PIRSF" id="PIRSF002849">
    <property type="entry name" value="AAA_ATPase_chaperone_MoxR_prd"/>
    <property type="match status" value="1"/>
</dbReference>
<dbReference type="PANTHER" id="PTHR42759:SF1">
    <property type="entry name" value="MAGNESIUM-CHELATASE SUBUNIT CHLD"/>
    <property type="match status" value="1"/>
</dbReference>
<dbReference type="Gene3D" id="1.10.8.80">
    <property type="entry name" value="Magnesium chelatase subunit I, C-Terminal domain"/>
    <property type="match status" value="1"/>
</dbReference>
<evidence type="ECO:0000313" key="5">
    <source>
        <dbReference type="EMBL" id="MFC6906962.1"/>
    </source>
</evidence>
<evidence type="ECO:0000256" key="2">
    <source>
        <dbReference type="ARBA" id="ARBA00022840"/>
    </source>
</evidence>
<accession>A0ABD5V661</accession>
<dbReference type="RefSeq" id="WP_340605541.1">
    <property type="nucleotide sequence ID" value="NZ_JBBMXV010000006.1"/>
</dbReference>
<gene>
    <name evidence="5" type="ORF">ACFQGH_17360</name>
</gene>
<dbReference type="Proteomes" id="UP001596312">
    <property type="component" value="Unassembled WGS sequence"/>
</dbReference>
<dbReference type="InterPro" id="IPR041628">
    <property type="entry name" value="ChlI/MoxR_AAA_lid"/>
</dbReference>
<evidence type="ECO:0000313" key="6">
    <source>
        <dbReference type="Proteomes" id="UP001596312"/>
    </source>
</evidence>
<dbReference type="EMBL" id="JBHSXQ010000006">
    <property type="protein sequence ID" value="MFC6906962.1"/>
    <property type="molecule type" value="Genomic_DNA"/>
</dbReference>
<sequence>MDVTEASANCETVLDEIADAIICDREFLETVLIGILAQGHVLLEDVPGTGKTLTARSVATALGLSFSRIQFTPDLLPTDITGTHIFDESQQSFTFNEGPLFANLILADEINRAPPKTQAALLEAMEEGQVSIGGKTRQLPQPFIVIATQNPVENKGTFPLPEAQIDRFLVKASIGYPDESGELEMIHQRNDRERVSPSVDTVLDNKRVATLRQVPETIYVDNDLIEYVVTLARETRTDNRVEVGVSPRGTQRLFEATRAHAILRSRSHAVPNDVKCVSHPVLTHRLVLTPEATVNNVTKEQVIESILDTMQVPILE</sequence>
<dbReference type="CDD" id="cd00009">
    <property type="entry name" value="AAA"/>
    <property type="match status" value="1"/>
</dbReference>
<dbReference type="Pfam" id="PF07726">
    <property type="entry name" value="AAA_3"/>
    <property type="match status" value="1"/>
</dbReference>
<dbReference type="InterPro" id="IPR011703">
    <property type="entry name" value="ATPase_AAA-3"/>
</dbReference>
<keyword evidence="1" id="KW-0547">Nucleotide-binding</keyword>
<dbReference type="GO" id="GO:0005524">
    <property type="term" value="F:ATP binding"/>
    <property type="evidence" value="ECO:0007669"/>
    <property type="project" value="UniProtKB-KW"/>
</dbReference>
<evidence type="ECO:0000259" key="3">
    <source>
        <dbReference type="Pfam" id="PF07726"/>
    </source>
</evidence>
<keyword evidence="6" id="KW-1185">Reference proteome</keyword>
<name>A0ABD5V661_9EURY</name>
<dbReference type="SUPFAM" id="SSF52540">
    <property type="entry name" value="P-loop containing nucleoside triphosphate hydrolases"/>
    <property type="match status" value="1"/>
</dbReference>
<dbReference type="Gene3D" id="3.40.50.300">
    <property type="entry name" value="P-loop containing nucleotide triphosphate hydrolases"/>
    <property type="match status" value="1"/>
</dbReference>
<feature type="domain" description="ATPase AAA-3" evidence="3">
    <location>
        <begin position="40"/>
        <end position="170"/>
    </location>
</feature>
<dbReference type="FunFam" id="3.40.50.300:FF:000640">
    <property type="entry name" value="MoxR family ATPase"/>
    <property type="match status" value="1"/>
</dbReference>
<comment type="caution">
    <text evidence="5">The sequence shown here is derived from an EMBL/GenBank/DDBJ whole genome shotgun (WGS) entry which is preliminary data.</text>
</comment>
<reference evidence="5 6" key="1">
    <citation type="journal article" date="2019" name="Int. J. Syst. Evol. Microbiol.">
        <title>The Global Catalogue of Microorganisms (GCM) 10K type strain sequencing project: providing services to taxonomists for standard genome sequencing and annotation.</title>
        <authorList>
            <consortium name="The Broad Institute Genomics Platform"/>
            <consortium name="The Broad Institute Genome Sequencing Center for Infectious Disease"/>
            <person name="Wu L."/>
            <person name="Ma J."/>
        </authorList>
    </citation>
    <scope>NUCLEOTIDE SEQUENCE [LARGE SCALE GENOMIC DNA]</scope>
    <source>
        <strain evidence="5 6">CGMCC 1.3240</strain>
    </source>
</reference>
<dbReference type="InterPro" id="IPR027417">
    <property type="entry name" value="P-loop_NTPase"/>
</dbReference>
<dbReference type="InterPro" id="IPR050764">
    <property type="entry name" value="CbbQ/NirQ/NorQ/GpvN"/>
</dbReference>
<dbReference type="Pfam" id="PF17863">
    <property type="entry name" value="AAA_lid_2"/>
    <property type="match status" value="1"/>
</dbReference>
<evidence type="ECO:0000259" key="4">
    <source>
        <dbReference type="Pfam" id="PF17863"/>
    </source>
</evidence>
<protein>
    <submittedName>
        <fullName evidence="5">MoxR family ATPase</fullName>
    </submittedName>
</protein>
<proteinExistence type="predicted"/>
<organism evidence="5 6">
    <name type="scientific">Halalkalicoccus tibetensis</name>
    <dbReference type="NCBI Taxonomy" id="175632"/>
    <lineage>
        <taxon>Archaea</taxon>
        <taxon>Methanobacteriati</taxon>
        <taxon>Methanobacteriota</taxon>
        <taxon>Stenosarchaea group</taxon>
        <taxon>Halobacteria</taxon>
        <taxon>Halobacteriales</taxon>
        <taxon>Halococcaceae</taxon>
        <taxon>Halalkalicoccus</taxon>
    </lineage>
</organism>